<dbReference type="KEGG" id="dalk:DSCA_01250"/>
<keyword evidence="2" id="KW-1185">Reference proteome</keyword>
<evidence type="ECO:0000313" key="1">
    <source>
        <dbReference type="EMBL" id="BBO66195.1"/>
    </source>
</evidence>
<accession>A0A5K7YCP8</accession>
<protein>
    <submittedName>
        <fullName evidence="1">Uncharacterized protein</fullName>
    </submittedName>
</protein>
<sequence>MSFPRKAGIYKYLKTLDPRLRGDDKKIIISISCESIKVYSTCLMSSPGNYSIVLNQAANEVSLRKASQQGS</sequence>
<name>A0A5K7YCP8_9BACT</name>
<dbReference type="AlphaFoldDB" id="A0A5K7YCP8"/>
<proteinExistence type="predicted"/>
<dbReference type="EMBL" id="AP021874">
    <property type="protein sequence ID" value="BBO66195.1"/>
    <property type="molecule type" value="Genomic_DNA"/>
</dbReference>
<reference evidence="1 2" key="1">
    <citation type="submission" date="2019-11" db="EMBL/GenBank/DDBJ databases">
        <title>Comparative genomics of hydrocarbon-degrading Desulfosarcina strains.</title>
        <authorList>
            <person name="Watanabe M."/>
            <person name="Kojima H."/>
            <person name="Fukui M."/>
        </authorList>
    </citation>
    <scope>NUCLEOTIDE SEQUENCE [LARGE SCALE GENOMIC DNA]</scope>
    <source>
        <strain evidence="1 2">PL12</strain>
    </source>
</reference>
<gene>
    <name evidence="1" type="ORF">DSCA_01250</name>
</gene>
<evidence type="ECO:0000313" key="2">
    <source>
        <dbReference type="Proteomes" id="UP000427906"/>
    </source>
</evidence>
<dbReference type="Proteomes" id="UP000427906">
    <property type="component" value="Chromosome"/>
</dbReference>
<organism evidence="1 2">
    <name type="scientific">Desulfosarcina alkanivorans</name>
    <dbReference type="NCBI Taxonomy" id="571177"/>
    <lineage>
        <taxon>Bacteria</taxon>
        <taxon>Pseudomonadati</taxon>
        <taxon>Thermodesulfobacteriota</taxon>
        <taxon>Desulfobacteria</taxon>
        <taxon>Desulfobacterales</taxon>
        <taxon>Desulfosarcinaceae</taxon>
        <taxon>Desulfosarcina</taxon>
    </lineage>
</organism>